<evidence type="ECO:0000256" key="7">
    <source>
        <dbReference type="ARBA" id="ARBA00023274"/>
    </source>
</evidence>
<dbReference type="GO" id="GO:0030515">
    <property type="term" value="F:snoRNA binding"/>
    <property type="evidence" value="ECO:0007669"/>
    <property type="project" value="TreeGrafter"/>
</dbReference>
<dbReference type="InterPro" id="IPR016024">
    <property type="entry name" value="ARM-type_fold"/>
</dbReference>
<reference evidence="10" key="1">
    <citation type="journal article" date="2014" name="Genome Announc.">
        <title>Draft Genome Sequence of the Yeast Pseudozyma antarctica Type Strain JCM10317, a Producer of the Glycolipid Biosurfactants, Mannosylerythritol Lipids.</title>
        <authorList>
            <person name="Saika A."/>
            <person name="Koike H."/>
            <person name="Hori T."/>
            <person name="Fukuoka T."/>
            <person name="Sato S."/>
            <person name="Habe H."/>
            <person name="Kitamoto D."/>
            <person name="Morita T."/>
        </authorList>
    </citation>
    <scope>NUCLEOTIDE SEQUENCE [LARGE SCALE GENOMIC DNA]</scope>
    <source>
        <strain evidence="10">JCM 10317</strain>
    </source>
</reference>
<evidence type="ECO:0000256" key="1">
    <source>
        <dbReference type="ARBA" id="ARBA00004604"/>
    </source>
</evidence>
<dbReference type="SUPFAM" id="SSF48371">
    <property type="entry name" value="ARM repeat"/>
    <property type="match status" value="2"/>
</dbReference>
<dbReference type="GO" id="GO:0045943">
    <property type="term" value="P:positive regulation of transcription by RNA polymerase I"/>
    <property type="evidence" value="ECO:0007669"/>
    <property type="project" value="TreeGrafter"/>
</dbReference>
<comment type="similarity">
    <text evidence="2 8">Belongs to the HEATR1/UTP10 family.</text>
</comment>
<dbReference type="HOGENOM" id="CLU_001128_0_0_1"/>
<dbReference type="GO" id="GO:0034455">
    <property type="term" value="C:t-UTP complex"/>
    <property type="evidence" value="ECO:0007669"/>
    <property type="project" value="TreeGrafter"/>
</dbReference>
<dbReference type="GO" id="GO:0030686">
    <property type="term" value="C:90S preribosome"/>
    <property type="evidence" value="ECO:0007669"/>
    <property type="project" value="TreeGrafter"/>
</dbReference>
<evidence type="ECO:0000256" key="5">
    <source>
        <dbReference type="ARBA" id="ARBA00022552"/>
    </source>
</evidence>
<dbReference type="InterPro" id="IPR056473">
    <property type="entry name" value="HEAT_Utp10/HEAT1"/>
</dbReference>
<comment type="subcellular location">
    <subcellularLocation>
        <location evidence="1 8">Nucleus</location>
        <location evidence="1 8">Nucleolus</location>
    </subcellularLocation>
</comment>
<dbReference type="GO" id="GO:0032040">
    <property type="term" value="C:small-subunit processome"/>
    <property type="evidence" value="ECO:0007669"/>
    <property type="project" value="TreeGrafter"/>
</dbReference>
<dbReference type="PANTHER" id="PTHR13457">
    <property type="entry name" value="BAP28"/>
    <property type="match status" value="1"/>
</dbReference>
<evidence type="ECO:0000256" key="2">
    <source>
        <dbReference type="ARBA" id="ARBA00010559"/>
    </source>
</evidence>
<comment type="function">
    <text evidence="8">Involved in nucleolar processing of pre-18S ribosomal RNA.</text>
</comment>
<dbReference type="RefSeq" id="XP_014656955.1">
    <property type="nucleotide sequence ID" value="XM_014801469.1"/>
</dbReference>
<comment type="subunit">
    <text evidence="8">Component of the ribosomal small subunit (SSU) processome.</text>
</comment>
<dbReference type="PANTHER" id="PTHR13457:SF1">
    <property type="entry name" value="HEAT REPEAT-CONTAINING PROTEIN 1"/>
    <property type="match status" value="1"/>
</dbReference>
<keyword evidence="7 8" id="KW-0687">Ribonucleoprotein</keyword>
<dbReference type="Gene3D" id="1.25.10.10">
    <property type="entry name" value="Leucine-rich Repeat Variant"/>
    <property type="match status" value="1"/>
</dbReference>
<dbReference type="InterPro" id="IPR011989">
    <property type="entry name" value="ARM-like"/>
</dbReference>
<dbReference type="Pfam" id="PF08146">
    <property type="entry name" value="BP28CT"/>
    <property type="match status" value="1"/>
</dbReference>
<evidence type="ECO:0000313" key="10">
    <source>
        <dbReference type="Proteomes" id="UP000053758"/>
    </source>
</evidence>
<evidence type="ECO:0000256" key="6">
    <source>
        <dbReference type="ARBA" id="ARBA00023242"/>
    </source>
</evidence>
<organism evidence="9 10">
    <name type="scientific">Pseudozyma antarctica</name>
    <name type="common">Yeast</name>
    <name type="synonym">Candida antarctica</name>
    <dbReference type="NCBI Taxonomy" id="84753"/>
    <lineage>
        <taxon>Eukaryota</taxon>
        <taxon>Fungi</taxon>
        <taxon>Dikarya</taxon>
        <taxon>Basidiomycota</taxon>
        <taxon>Ustilaginomycotina</taxon>
        <taxon>Ustilaginomycetes</taxon>
        <taxon>Ustilaginales</taxon>
        <taxon>Ustilaginaceae</taxon>
        <taxon>Moesziomyces</taxon>
    </lineage>
</organism>
<sequence length="2247" mass="240504">MTSSLAAQLANVRSHNASRLASSASLVKHTSYLFPPKTAAQQDLFTVHALGASGWTELSAQDASLQQWSSSSLLFGEESRGMDRLMLPKEDNDAIDKAVREFLHLASPFLLSKGASKCLEWLVRRFHIHEFSVQDVLAAFLPYHDTQQFARMLSIAKLDGKPHLQFLLSVKKTASPLPAGVLHAAILAPATTTASLDLLRWLSSLIVNDTTIALHIAPHRALVNFWTSTLVQVCAARARMDDTQHVSGLSKSTSNSKKSAKTRAADAQAILTILLPAAVRVAATASLGQDAQMGGFMLLCTIAQSFPLSKEAIQGIFTSLAKSLSSSSITTNVNRALISCAFALCASSSVATAPLAAQSTSADRLIPDSLAALLVASPEAGSSISALAKQYDGRAFLAHLLAALSARLSHASSADLLSTLLRGQVVHDELAIQASELLLNLRLGTVVGSSQALEVAFEAHFKADMLVDAHKNRLRVLQTVRTRKPQVFDAALRNCTRKDQAEARVAAIWQTVQAVLALESGTSLDDASSGRLDGQGQSDILWLSIHSAEASQRVLALKQLYKQVKDGRARADDTMVREALHARIQDSSVDVLQVLYSQPASLLDAFDNETLLTSVVESLAEEGISVDRFSQHLQFLLNAYLERHADAQDAVARQAVWPNLLQSKARAALAKAAATTITGSRKVKGLLSSIAPSLDASMAAAEANDAVAQAIAAYIFPLAEAERASWIAFLESTARPIAEDSSSAGAAMSRDLALLSLLHLADKLEGHDFVTLADTCLHTIVLPSISAAGALTTDQVKLLSTVGLRDTLEASPHSKQLAELSRTAGTEQSAVLLVSYLLIQIVRRVQVPAFDSFVTSQVSAEVAAAKSLLGALYSVVNTAPLPSSVPKLLLQILLVKTGDASLPFLASIWTNATASYSAAVRLAALRHADAYLSAQAQAGAQVKAKDFQVVVPLLLAALADAEAAIRLAAISCLEHILRVSKHIAENAKAMKKKGEEAEIYGYESFYGAAGSDPMQYIDLPALVHYLEKLLERKSGFRNDATLLPKIQAELLQIGRHDGRKEVGEKHAMVCFILSHILCLDTAANRLVLMQSLAGVSDAAKLDMSLPLIRNVVQGSVAAATKGLRSIDERELYLELLFGAYDRSSRTVVETASTGAWALFLEAVAGKDGKALVQKAAVRALDKAGFFATLSPAMRKEIYLHLADIVADPALPAAPEVGSALRELQLDSAILIAVFSELRDAITTKALSGPEAKRARTMLTSDETMTRTCAVLVAVLESAVGSKLVCSGMLLYELFEVLRVAVDLHSAMLAANAEQMLQLAMACIEKLIDASTKAGAAVPADVAQALRADVIVSVIKCSNNPQTFQHALLLLARIANVAPEAVLHNVMPIFTFVGATVLQRDDAFSFSVVERVLQSIVPALVGSLKASDAAKQGKFALLCEARMFVRIFTDAAAHVPRHRRQTFFRILVDVLGADDFAAAVAMLLVDRSAHKIVKQPRADAEQTLQLPLSVVSPHSAMVQVQVLHQVLEEVLRIWAHRAETDALSEHVFLDRAGRLDKEHVDHEAEPLRQIQALVMFIRQVLTSKAFAEEVGAVPEGQIGPELETFIQLALETVAKLRTTQPVIATLALELLDKAMPFSPVANVLTVVSKLVEDDDVPRRTSGFSLFASRVAAMQANSQDRTTVATFTPVIVKAAVDVVEASLSTSLRGSDAEALRQAALDALKTIASSAQPSEHGSLASSLPALVKLGQAAAKAQDARSAVPTAARISVFSITRRLTTKLGPRLIPHIAALVPFCLAVVSQPSATVAGAADSDSDSEDAQDTAPGAAKSNVSSLRTGALDTLTGLFGSVPTFMTSYIGSVIRLAVSPELKAAIASASGSSTASERSLTQLVSTLVRKTPAKEVFEATFRVWDDEMGAEVPADAKSERLVGVAEFLGRALRQSDREAISATYKLVYRFLLRALDLRRTSLDGEGALSPAAIGKVESSLVRSAFMRMVLKLNEAAFRPLFMRMFDWAVLDLVDDADEEAAAADGVVARQVVLFKTFNALSETLRSLVSSYYSTLLDQVVELLSGWSKLSRSPAAGSVQAELWVHVVRSIQLSATHDEGVFWNPTRVARIATPLLDQMNLLAGAGTFIDEADFVTTLGGVITALLTNVNDEPTLKLFNAKLLQRASGTRAANSTRVRSTATQLLAHMWSAQKDHLLPLVPETIAQLSELLEDDNDDIVGHANQFRVHIEAALGESLESYLT</sequence>
<dbReference type="InterPro" id="IPR040191">
    <property type="entry name" value="UTP10"/>
</dbReference>
<dbReference type="OrthoDB" id="31183at2759"/>
<gene>
    <name evidence="9" type="ORF">PAN0_006d2826</name>
</gene>
<proteinExistence type="inferred from homology"/>
<dbReference type="SMART" id="SM01036">
    <property type="entry name" value="BP28CT"/>
    <property type="match status" value="1"/>
</dbReference>
<keyword evidence="4 8" id="KW-0690">Ribosome biogenesis</keyword>
<dbReference type="Pfam" id="PF23243">
    <property type="entry name" value="HEAT_HEATR1"/>
    <property type="match status" value="1"/>
</dbReference>
<dbReference type="GeneID" id="26303770"/>
<keyword evidence="5 8" id="KW-0698">rRNA processing</keyword>
<dbReference type="EMBL" id="DF830073">
    <property type="protein sequence ID" value="GAK64612.1"/>
    <property type="molecule type" value="Genomic_DNA"/>
</dbReference>
<accession>A0A081CD66</accession>
<dbReference type="Proteomes" id="UP000053758">
    <property type="component" value="Unassembled WGS sequence"/>
</dbReference>
<protein>
    <recommendedName>
        <fullName evidence="3 8">U3 small nucleolar RNA-associated protein 10</fullName>
    </recommendedName>
</protein>
<dbReference type="InterPro" id="IPR012954">
    <property type="entry name" value="BP28_C_dom"/>
</dbReference>
<keyword evidence="6 8" id="KW-0539">Nucleus</keyword>
<name>A0A081CD66_PSEA2</name>
<evidence type="ECO:0000256" key="3">
    <source>
        <dbReference type="ARBA" id="ARBA00015399"/>
    </source>
</evidence>
<keyword evidence="10" id="KW-1185">Reference proteome</keyword>
<evidence type="ECO:0000256" key="8">
    <source>
        <dbReference type="RuleBase" id="RU367065"/>
    </source>
</evidence>
<dbReference type="GO" id="GO:0000462">
    <property type="term" value="P:maturation of SSU-rRNA from tricistronic rRNA transcript (SSU-rRNA, 5.8S rRNA, LSU-rRNA)"/>
    <property type="evidence" value="ECO:0007669"/>
    <property type="project" value="TreeGrafter"/>
</dbReference>
<evidence type="ECO:0000313" key="9">
    <source>
        <dbReference type="EMBL" id="GAK64612.1"/>
    </source>
</evidence>
<dbReference type="Pfam" id="PF12397">
    <property type="entry name" value="U3snoRNP10"/>
    <property type="match status" value="1"/>
</dbReference>
<evidence type="ECO:0000256" key="4">
    <source>
        <dbReference type="ARBA" id="ARBA00022517"/>
    </source>
</evidence>
<dbReference type="InterPro" id="IPR022125">
    <property type="entry name" value="U3snoRNP10_N"/>
</dbReference>